<dbReference type="AlphaFoldDB" id="A0A9Q0FLK4"/>
<comment type="caution">
    <text evidence="1">The sequence shown here is derived from an EMBL/GenBank/DDBJ whole genome shotgun (WGS) entry which is preliminary data.</text>
</comment>
<dbReference type="Proteomes" id="UP001141552">
    <property type="component" value="Unassembled WGS sequence"/>
</dbReference>
<evidence type="ECO:0008006" key="3">
    <source>
        <dbReference type="Google" id="ProtNLM"/>
    </source>
</evidence>
<organism evidence="1 2">
    <name type="scientific">Turnera subulata</name>
    <dbReference type="NCBI Taxonomy" id="218843"/>
    <lineage>
        <taxon>Eukaryota</taxon>
        <taxon>Viridiplantae</taxon>
        <taxon>Streptophyta</taxon>
        <taxon>Embryophyta</taxon>
        <taxon>Tracheophyta</taxon>
        <taxon>Spermatophyta</taxon>
        <taxon>Magnoliopsida</taxon>
        <taxon>eudicotyledons</taxon>
        <taxon>Gunneridae</taxon>
        <taxon>Pentapetalae</taxon>
        <taxon>rosids</taxon>
        <taxon>fabids</taxon>
        <taxon>Malpighiales</taxon>
        <taxon>Passifloraceae</taxon>
        <taxon>Turnera</taxon>
    </lineage>
</organism>
<sequence>MQWHTDAIPYRGFKLTEEEVRVQMMADRPSFTSSNQFKSHIACPWTSSVIIKALGCRFSYRVICSKIAFLWKPQGGFQVVDLDNDYFLSWATSFDVSKEPTRTMFWVQMPKILVECYRQDILTLISRHLGKPVRIDVNNLQAERAKFTCLTIEVDLSKPLLGSMEIENWWYKVCCEDIPDVCFGCGTIGHLEESWPRQRVTSTHHDEVMELVDAVRPLEVPGTSMIALKVKASGHLGL</sequence>
<dbReference type="PANTHER" id="PTHR31286">
    <property type="entry name" value="GLYCINE-RICH CELL WALL STRUCTURAL PROTEIN 1.8-LIKE"/>
    <property type="match status" value="1"/>
</dbReference>
<name>A0A9Q0FLK4_9ROSI</name>
<keyword evidence="2" id="KW-1185">Reference proteome</keyword>
<accession>A0A9Q0FLK4</accession>
<reference evidence="1" key="2">
    <citation type="journal article" date="2023" name="Plants (Basel)">
        <title>Annotation of the Turnera subulata (Passifloraceae) Draft Genome Reveals the S-Locus Evolved after the Divergence of Turneroideae from Passifloroideae in a Stepwise Manner.</title>
        <authorList>
            <person name="Henning P.M."/>
            <person name="Roalson E.H."/>
            <person name="Mir W."/>
            <person name="McCubbin A.G."/>
            <person name="Shore J.S."/>
        </authorList>
    </citation>
    <scope>NUCLEOTIDE SEQUENCE</scope>
    <source>
        <strain evidence="1">F60SS</strain>
    </source>
</reference>
<proteinExistence type="predicted"/>
<evidence type="ECO:0000313" key="2">
    <source>
        <dbReference type="Proteomes" id="UP001141552"/>
    </source>
</evidence>
<evidence type="ECO:0000313" key="1">
    <source>
        <dbReference type="EMBL" id="KAJ4833749.1"/>
    </source>
</evidence>
<reference evidence="1" key="1">
    <citation type="submission" date="2022-02" db="EMBL/GenBank/DDBJ databases">
        <authorList>
            <person name="Henning P.M."/>
            <person name="McCubbin A.G."/>
            <person name="Shore J.S."/>
        </authorList>
    </citation>
    <scope>NUCLEOTIDE SEQUENCE</scope>
    <source>
        <strain evidence="1">F60SS</strain>
        <tissue evidence="1">Leaves</tissue>
    </source>
</reference>
<dbReference type="InterPro" id="IPR040256">
    <property type="entry name" value="At4g02000-like"/>
</dbReference>
<dbReference type="EMBL" id="JAKUCV010004872">
    <property type="protein sequence ID" value="KAJ4833749.1"/>
    <property type="molecule type" value="Genomic_DNA"/>
</dbReference>
<protein>
    <recommendedName>
        <fullName evidence="3">DUF4283 domain-containing protein</fullName>
    </recommendedName>
</protein>
<dbReference type="PANTHER" id="PTHR31286:SF99">
    <property type="entry name" value="DUF4283 DOMAIN-CONTAINING PROTEIN"/>
    <property type="match status" value="1"/>
</dbReference>
<gene>
    <name evidence="1" type="ORF">Tsubulata_038890</name>
</gene>